<feature type="domain" description="Polyketide synthase-like methyltransferase" evidence="5">
    <location>
        <begin position="50"/>
        <end position="283"/>
    </location>
</feature>
<keyword evidence="3" id="KW-0949">S-adenosyl-L-methionine</keyword>
<evidence type="ECO:0000256" key="2">
    <source>
        <dbReference type="ARBA" id="ARBA00022679"/>
    </source>
</evidence>
<dbReference type="GO" id="GO:0008168">
    <property type="term" value="F:methyltransferase activity"/>
    <property type="evidence" value="ECO:0007669"/>
    <property type="project" value="UniProtKB-KW"/>
</dbReference>
<dbReference type="InterPro" id="IPR041698">
    <property type="entry name" value="Methyltransf_25"/>
</dbReference>
<dbReference type="InterPro" id="IPR029063">
    <property type="entry name" value="SAM-dependent_MTases_sf"/>
</dbReference>
<dbReference type="RefSeq" id="WP_186744533.1">
    <property type="nucleotide sequence ID" value="NZ_CP060394.1"/>
</dbReference>
<sequence length="307" mass="34013">MIAADVDAIKESAAQTVAAAKATPQIGLEQYYSEAGPDYAAWSREFNMHFGYYQAGTNPLHRESMLEQMNAEVLARLQLDDVAEPQLLDLGCGLGATLRSLARRLPNARLFGLTRVPWQVEQARALNEAAGCSERVRLIEGDYEDTLLPPASYDGVYALESSCHAHGANKNALLAEAHRLLRPGGRLVVADGFLNSNRFANTLQKRIYLKLCECWVIQELAQLHLFTARLKQLGFADITVEHLQMRVAPSVAHIPWVTLKFLLTDVVFGERKMTRARWNNVLAPVLLPLVGAPLGPMIYCMITATKC</sequence>
<dbReference type="PANTHER" id="PTHR44068:SF11">
    <property type="entry name" value="GERANYL DIPHOSPHATE 2-C-METHYLTRANSFERASE"/>
    <property type="match status" value="1"/>
</dbReference>
<evidence type="ECO:0000256" key="1">
    <source>
        <dbReference type="ARBA" id="ARBA00022603"/>
    </source>
</evidence>
<evidence type="ECO:0000259" key="5">
    <source>
        <dbReference type="SMART" id="SM00828"/>
    </source>
</evidence>
<keyword evidence="2 6" id="KW-0808">Transferase</keyword>
<keyword evidence="4" id="KW-0812">Transmembrane</keyword>
<dbReference type="PANTHER" id="PTHR44068">
    <property type="entry name" value="ZGC:194242"/>
    <property type="match status" value="1"/>
</dbReference>
<proteinExistence type="predicted"/>
<evidence type="ECO:0000313" key="7">
    <source>
        <dbReference type="Proteomes" id="UP000515312"/>
    </source>
</evidence>
<feature type="transmembrane region" description="Helical" evidence="4">
    <location>
        <begin position="281"/>
        <end position="304"/>
    </location>
</feature>
<evidence type="ECO:0000313" key="6">
    <source>
        <dbReference type="EMBL" id="QNI33248.1"/>
    </source>
</evidence>
<dbReference type="KEGG" id="adin:H7849_04595"/>
<dbReference type="SMART" id="SM00828">
    <property type="entry name" value="PKS_MT"/>
    <property type="match status" value="1"/>
</dbReference>
<gene>
    <name evidence="6" type="ORF">H7849_04595</name>
</gene>
<evidence type="ECO:0000256" key="3">
    <source>
        <dbReference type="ARBA" id="ARBA00022691"/>
    </source>
</evidence>
<evidence type="ECO:0000256" key="4">
    <source>
        <dbReference type="SAM" id="Phobius"/>
    </source>
</evidence>
<organism evidence="6 7">
    <name type="scientific">Alloacidobacterium dinghuense</name>
    <dbReference type="NCBI Taxonomy" id="2763107"/>
    <lineage>
        <taxon>Bacteria</taxon>
        <taxon>Pseudomonadati</taxon>
        <taxon>Acidobacteriota</taxon>
        <taxon>Terriglobia</taxon>
        <taxon>Terriglobales</taxon>
        <taxon>Acidobacteriaceae</taxon>
        <taxon>Alloacidobacterium</taxon>
    </lineage>
</organism>
<dbReference type="InterPro" id="IPR050447">
    <property type="entry name" value="Erg6_SMT_methyltransf"/>
</dbReference>
<protein>
    <submittedName>
        <fullName evidence="6">Class I SAM-dependent methyltransferase</fullName>
    </submittedName>
</protein>
<keyword evidence="7" id="KW-1185">Reference proteome</keyword>
<keyword evidence="4" id="KW-0472">Membrane</keyword>
<dbReference type="SUPFAM" id="SSF53335">
    <property type="entry name" value="S-adenosyl-L-methionine-dependent methyltransferases"/>
    <property type="match status" value="1"/>
</dbReference>
<dbReference type="EMBL" id="CP060394">
    <property type="protein sequence ID" value="QNI33248.1"/>
    <property type="molecule type" value="Genomic_DNA"/>
</dbReference>
<keyword evidence="1 6" id="KW-0489">Methyltransferase</keyword>
<dbReference type="InterPro" id="IPR020803">
    <property type="entry name" value="MeTfrase_dom"/>
</dbReference>
<keyword evidence="4" id="KW-1133">Transmembrane helix</keyword>
<dbReference type="AlphaFoldDB" id="A0A7G8BL28"/>
<reference evidence="6 7" key="1">
    <citation type="submission" date="2020-08" db="EMBL/GenBank/DDBJ databases">
        <title>Edaphobacter telluris sp. nov. and Acidobacterium dinghuensis sp. nov., two acidobacteria isolated from forest soil.</title>
        <authorList>
            <person name="Fu J."/>
            <person name="Qiu L."/>
        </authorList>
    </citation>
    <scope>NUCLEOTIDE SEQUENCE [LARGE SCALE GENOMIC DNA]</scope>
    <source>
        <strain evidence="6">4Y35</strain>
    </source>
</reference>
<dbReference type="Proteomes" id="UP000515312">
    <property type="component" value="Chromosome"/>
</dbReference>
<accession>A0A7G8BL28</accession>
<dbReference type="Pfam" id="PF13649">
    <property type="entry name" value="Methyltransf_25"/>
    <property type="match status" value="1"/>
</dbReference>
<dbReference type="CDD" id="cd02440">
    <property type="entry name" value="AdoMet_MTases"/>
    <property type="match status" value="1"/>
</dbReference>
<dbReference type="GO" id="GO:0032259">
    <property type="term" value="P:methylation"/>
    <property type="evidence" value="ECO:0007669"/>
    <property type="project" value="UniProtKB-KW"/>
</dbReference>
<dbReference type="Gene3D" id="3.40.50.150">
    <property type="entry name" value="Vaccinia Virus protein VP39"/>
    <property type="match status" value="1"/>
</dbReference>
<name>A0A7G8BL28_9BACT</name>